<sequence length="131" mass="14066">MATTMGDMQLPSSFDGLVTDGGKSIVYGEPYTTADGTLVITVAKVRNRGRGSEGEPLETVAKPLGVFVIKDGDAQWRPAFNADRASTLGILTGMLAAALGLLAIIRRPPWPDLTSPGWSPAENPQWWRGRR</sequence>
<dbReference type="Proteomes" id="UP000184831">
    <property type="component" value="Unassembled WGS sequence"/>
</dbReference>
<keyword evidence="1" id="KW-0472">Membrane</keyword>
<dbReference type="EMBL" id="FSHM01000002">
    <property type="protein sequence ID" value="SIA67787.1"/>
    <property type="molecule type" value="Genomic_DNA"/>
</dbReference>
<evidence type="ECO:0000256" key="1">
    <source>
        <dbReference type="SAM" id="Phobius"/>
    </source>
</evidence>
<reference evidence="4 5" key="1">
    <citation type="submission" date="2016-11" db="EMBL/GenBank/DDBJ databases">
        <authorList>
            <consortium name="Pathogen Informatics"/>
        </authorList>
    </citation>
    <scope>NUCLEOTIDE SEQUENCE [LARGE SCALE GENOMIC DNA]</scope>
    <source>
        <strain evidence="2 5">104</strain>
        <strain evidence="3 4">696</strain>
    </source>
</reference>
<evidence type="ECO:0000313" key="4">
    <source>
        <dbReference type="Proteomes" id="UP000184831"/>
    </source>
</evidence>
<accession>A0A1N3SBD8</accession>
<evidence type="ECO:0000313" key="3">
    <source>
        <dbReference type="EMBL" id="SIN40727.1"/>
    </source>
</evidence>
<evidence type="ECO:0000313" key="2">
    <source>
        <dbReference type="EMBL" id="SIA67787.1"/>
    </source>
</evidence>
<comment type="caution">
    <text evidence="2">The sequence shown here is derived from an EMBL/GenBank/DDBJ whole genome shotgun (WGS) entry which is preliminary data.</text>
</comment>
<keyword evidence="1" id="KW-1133">Transmembrane helix</keyword>
<evidence type="ECO:0000313" key="5">
    <source>
        <dbReference type="Proteomes" id="UP000185210"/>
    </source>
</evidence>
<dbReference type="AlphaFoldDB" id="A0A1N3SBD8"/>
<dbReference type="Proteomes" id="UP000185210">
    <property type="component" value="Unassembled WGS sequence"/>
</dbReference>
<keyword evidence="1" id="KW-0812">Transmembrane</keyword>
<organism evidence="2 5">
    <name type="scientific">Mycobacteroides abscessus subsp. abscessus</name>
    <dbReference type="NCBI Taxonomy" id="1185650"/>
    <lineage>
        <taxon>Bacteria</taxon>
        <taxon>Bacillati</taxon>
        <taxon>Actinomycetota</taxon>
        <taxon>Actinomycetes</taxon>
        <taxon>Mycobacteriales</taxon>
        <taxon>Mycobacteriaceae</taxon>
        <taxon>Mycobacteroides</taxon>
        <taxon>Mycobacteroides abscessus</taxon>
    </lineage>
</organism>
<proteinExistence type="predicted"/>
<protein>
    <submittedName>
        <fullName evidence="2">Uncharacterized protein</fullName>
    </submittedName>
</protein>
<gene>
    <name evidence="2" type="ORF">SAMEA2070301_01861</name>
    <name evidence="3" type="ORF">SAMEA2152244_04327</name>
</gene>
<name>A0A1N3SBD8_9MYCO</name>
<dbReference type="EMBL" id="FSQE01000011">
    <property type="protein sequence ID" value="SIN40727.1"/>
    <property type="molecule type" value="Genomic_DNA"/>
</dbReference>
<feature type="transmembrane region" description="Helical" evidence="1">
    <location>
        <begin position="85"/>
        <end position="105"/>
    </location>
</feature>